<keyword evidence="4" id="KW-0238">DNA-binding</keyword>
<comment type="subcellular location">
    <subcellularLocation>
        <location evidence="1">Nucleus</location>
    </subcellularLocation>
</comment>
<keyword evidence="6" id="KW-0539">Nucleus</keyword>
<dbReference type="InterPro" id="IPR011335">
    <property type="entry name" value="Restrct_endonuc-II-like"/>
</dbReference>
<proteinExistence type="inferred from homology"/>
<name>A0ABR1FAG4_9ASCO</name>
<dbReference type="InterPro" id="IPR010994">
    <property type="entry name" value="RuvA_2-like"/>
</dbReference>
<dbReference type="GeneID" id="90034969"/>
<feature type="domain" description="ERCC1-like central" evidence="8">
    <location>
        <begin position="77"/>
        <end position="188"/>
    </location>
</feature>
<comment type="similarity">
    <text evidence="2">Belongs to the ERCC1/RAD10/SWI10 family.</text>
</comment>
<sequence length="348" mass="38477">MSGLDHDYFADSSVELTAADILAAEQQQQPPQRQQRNAVQTTSAPAAASPSPAPGNPRQPSRPAVQQPTPRLVSAGTILVNRKQDGNPVLQHIKGASWEFADITSDYMPAENVAVLFLSLKYHRLHPEYIFNRMGKLGQYRNRILLVVVDIENHTDPIKTLSKAAIVKEMTIFLAWSAREAGTYISLFRRLQKVSPAAIQGKKDEDYNKQVVEVLRTIPRVNKTDAANLLANFGSVAGAIDDFGNSLHNIPGWGEQKIRRFKQAISEPFVARNNNAVVAYRNKALATHTASIRTASPPPQVEPALGTEAEEETRQSEVSRKRAAAEPIIRDSNSRAFSENMARLRGER</sequence>
<dbReference type="InterPro" id="IPR004579">
    <property type="entry name" value="ERCC1/RAD10/SWI10"/>
</dbReference>
<protein>
    <submittedName>
        <fullName evidence="9">Mating-type switch/DNA repair protein Swi10/Rad10</fullName>
    </submittedName>
</protein>
<dbReference type="Pfam" id="PF03834">
    <property type="entry name" value="Rad10"/>
    <property type="match status" value="1"/>
</dbReference>
<dbReference type="NCBIfam" id="TIGR00597">
    <property type="entry name" value="rad10"/>
    <property type="match status" value="1"/>
</dbReference>
<accession>A0ABR1FAG4</accession>
<comment type="caution">
    <text evidence="9">The sequence shown here is derived from an EMBL/GenBank/DDBJ whole genome shotgun (WGS) entry which is preliminary data.</text>
</comment>
<dbReference type="SUPFAM" id="SSF47781">
    <property type="entry name" value="RuvA domain 2-like"/>
    <property type="match status" value="1"/>
</dbReference>
<organism evidence="9 10">
    <name type="scientific">Myxozyma melibiosi</name>
    <dbReference type="NCBI Taxonomy" id="54550"/>
    <lineage>
        <taxon>Eukaryota</taxon>
        <taxon>Fungi</taxon>
        <taxon>Dikarya</taxon>
        <taxon>Ascomycota</taxon>
        <taxon>Saccharomycotina</taxon>
        <taxon>Lipomycetes</taxon>
        <taxon>Lipomycetales</taxon>
        <taxon>Lipomycetaceae</taxon>
        <taxon>Myxozyma</taxon>
    </lineage>
</organism>
<gene>
    <name evidence="9" type="ORF">BZA70DRAFT_116179</name>
</gene>
<evidence type="ECO:0000313" key="9">
    <source>
        <dbReference type="EMBL" id="KAK7206841.1"/>
    </source>
</evidence>
<dbReference type="EMBL" id="JBBJBU010000002">
    <property type="protein sequence ID" value="KAK7206841.1"/>
    <property type="molecule type" value="Genomic_DNA"/>
</dbReference>
<dbReference type="Gene3D" id="1.10.150.20">
    <property type="entry name" value="5' to 3' exonuclease, C-terminal subdomain"/>
    <property type="match status" value="1"/>
</dbReference>
<keyword evidence="10" id="KW-1185">Reference proteome</keyword>
<evidence type="ECO:0000256" key="6">
    <source>
        <dbReference type="ARBA" id="ARBA00023242"/>
    </source>
</evidence>
<dbReference type="SUPFAM" id="SSF52980">
    <property type="entry name" value="Restriction endonuclease-like"/>
    <property type="match status" value="1"/>
</dbReference>
<evidence type="ECO:0000313" key="10">
    <source>
        <dbReference type="Proteomes" id="UP001498771"/>
    </source>
</evidence>
<evidence type="ECO:0000256" key="3">
    <source>
        <dbReference type="ARBA" id="ARBA00022763"/>
    </source>
</evidence>
<evidence type="ECO:0000256" key="4">
    <source>
        <dbReference type="ARBA" id="ARBA00023125"/>
    </source>
</evidence>
<evidence type="ECO:0000256" key="7">
    <source>
        <dbReference type="SAM" id="MobiDB-lite"/>
    </source>
</evidence>
<evidence type="ECO:0000256" key="1">
    <source>
        <dbReference type="ARBA" id="ARBA00004123"/>
    </source>
</evidence>
<feature type="compositionally biased region" description="Low complexity" evidence="7">
    <location>
        <begin position="26"/>
        <end position="36"/>
    </location>
</feature>
<evidence type="ECO:0000259" key="8">
    <source>
        <dbReference type="Pfam" id="PF03834"/>
    </source>
</evidence>
<evidence type="ECO:0000256" key="5">
    <source>
        <dbReference type="ARBA" id="ARBA00023204"/>
    </source>
</evidence>
<keyword evidence="3" id="KW-0227">DNA damage</keyword>
<dbReference type="PANTHER" id="PTHR12749:SF0">
    <property type="entry name" value="DNA EXCISION REPAIR PROTEIN ERCC-1"/>
    <property type="match status" value="1"/>
</dbReference>
<dbReference type="Gene3D" id="3.40.50.10130">
    <property type="match status" value="1"/>
</dbReference>
<dbReference type="PANTHER" id="PTHR12749">
    <property type="entry name" value="EXCISION REPAIR CROSS-COMPLEMENTING 1 ERCC1"/>
    <property type="match status" value="1"/>
</dbReference>
<feature type="compositionally biased region" description="Basic and acidic residues" evidence="7">
    <location>
        <begin position="312"/>
        <end position="333"/>
    </location>
</feature>
<dbReference type="CDD" id="cd22325">
    <property type="entry name" value="ERCC1_C-like"/>
    <property type="match status" value="1"/>
</dbReference>
<feature type="region of interest" description="Disordered" evidence="7">
    <location>
        <begin position="20"/>
        <end position="70"/>
    </location>
</feature>
<dbReference type="Proteomes" id="UP001498771">
    <property type="component" value="Unassembled WGS sequence"/>
</dbReference>
<feature type="region of interest" description="Disordered" evidence="7">
    <location>
        <begin position="292"/>
        <end position="348"/>
    </location>
</feature>
<reference evidence="9 10" key="1">
    <citation type="submission" date="2024-03" db="EMBL/GenBank/DDBJ databases">
        <title>Genome-scale model development and genomic sequencing of the oleaginous clade Lipomyces.</title>
        <authorList>
            <consortium name="Lawrence Berkeley National Laboratory"/>
            <person name="Czajka J.J."/>
            <person name="Han Y."/>
            <person name="Kim J."/>
            <person name="Mondo S.J."/>
            <person name="Hofstad B.A."/>
            <person name="Robles A."/>
            <person name="Haridas S."/>
            <person name="Riley R."/>
            <person name="LaButti K."/>
            <person name="Pangilinan J."/>
            <person name="Andreopoulos W."/>
            <person name="Lipzen A."/>
            <person name="Yan J."/>
            <person name="Wang M."/>
            <person name="Ng V."/>
            <person name="Grigoriev I.V."/>
            <person name="Spatafora J.W."/>
            <person name="Magnuson J.K."/>
            <person name="Baker S.E."/>
            <person name="Pomraning K.R."/>
        </authorList>
    </citation>
    <scope>NUCLEOTIDE SEQUENCE [LARGE SCALE GENOMIC DNA]</scope>
    <source>
        <strain evidence="9 10">Phaff 52-87</strain>
    </source>
</reference>
<dbReference type="InterPro" id="IPR047260">
    <property type="entry name" value="ERCC1-like_central_dom"/>
</dbReference>
<keyword evidence="5" id="KW-0234">DNA repair</keyword>
<dbReference type="RefSeq" id="XP_064769874.1">
    <property type="nucleotide sequence ID" value="XM_064909457.1"/>
</dbReference>
<evidence type="ECO:0000256" key="2">
    <source>
        <dbReference type="ARBA" id="ARBA00008283"/>
    </source>
</evidence>